<reference evidence="1" key="1">
    <citation type="journal article" date="2020" name="mSystems">
        <title>Genome- and Community-Level Interaction Insights into Carbon Utilization and Element Cycling Functions of Hydrothermarchaeota in Hydrothermal Sediment.</title>
        <authorList>
            <person name="Zhou Z."/>
            <person name="Liu Y."/>
            <person name="Xu W."/>
            <person name="Pan J."/>
            <person name="Luo Z.H."/>
            <person name="Li M."/>
        </authorList>
    </citation>
    <scope>NUCLEOTIDE SEQUENCE [LARGE SCALE GENOMIC DNA]</scope>
    <source>
        <strain evidence="1">HyVt-577</strain>
    </source>
</reference>
<organism evidence="1">
    <name type="scientific">Caldithrix abyssi</name>
    <dbReference type="NCBI Taxonomy" id="187145"/>
    <lineage>
        <taxon>Bacteria</taxon>
        <taxon>Pseudomonadati</taxon>
        <taxon>Calditrichota</taxon>
        <taxon>Calditrichia</taxon>
        <taxon>Calditrichales</taxon>
        <taxon>Calditrichaceae</taxon>
        <taxon>Caldithrix</taxon>
    </lineage>
</organism>
<gene>
    <name evidence="1" type="ORF">ENK44_07505</name>
</gene>
<proteinExistence type="predicted"/>
<dbReference type="AlphaFoldDB" id="A0A7V4U0T5"/>
<accession>A0A7V4U0T5</accession>
<evidence type="ECO:0000313" key="1">
    <source>
        <dbReference type="EMBL" id="HGY55528.1"/>
    </source>
</evidence>
<name>A0A7V4U0T5_CALAY</name>
<dbReference type="EMBL" id="DRQG01000071">
    <property type="protein sequence ID" value="HGY55528.1"/>
    <property type="molecule type" value="Genomic_DNA"/>
</dbReference>
<sequence length="80" mass="9383">MEAEKTLQELLDLLEELSIEVKYHRGNFRGGLVFYNGKKYFYFNRKDDTETRISLIVSELKQNKLGLDRLTALIEPTEIS</sequence>
<comment type="caution">
    <text evidence="1">The sequence shown here is derived from an EMBL/GenBank/DDBJ whole genome shotgun (WGS) entry which is preliminary data.</text>
</comment>
<dbReference type="Proteomes" id="UP000885779">
    <property type="component" value="Unassembled WGS sequence"/>
</dbReference>
<protein>
    <submittedName>
        <fullName evidence="1">Uncharacterized protein</fullName>
    </submittedName>
</protein>